<dbReference type="EMBL" id="LS483400">
    <property type="protein sequence ID" value="SQG52340.1"/>
    <property type="molecule type" value="Genomic_DNA"/>
</dbReference>
<organism evidence="1 2">
    <name type="scientific">Corynebacterium ulcerans</name>
    <dbReference type="NCBI Taxonomy" id="65058"/>
    <lineage>
        <taxon>Bacteria</taxon>
        <taxon>Bacillati</taxon>
        <taxon>Actinomycetota</taxon>
        <taxon>Actinomycetes</taxon>
        <taxon>Mycobacteriales</taxon>
        <taxon>Corynebacteriaceae</taxon>
        <taxon>Corynebacterium</taxon>
    </lineage>
</organism>
<reference evidence="1 2" key="1">
    <citation type="submission" date="2018-06" db="EMBL/GenBank/DDBJ databases">
        <authorList>
            <consortium name="Pathogen Informatics"/>
            <person name="Doyle S."/>
        </authorList>
    </citation>
    <scope>NUCLEOTIDE SEQUENCE [LARGE SCALE GENOMIC DNA]</scope>
    <source>
        <strain evidence="1 2">NCTC7908</strain>
    </source>
</reference>
<dbReference type="KEGG" id="cuz:Cul05146_0153"/>
<gene>
    <name evidence="1" type="ORF">NCTC7908_01732</name>
</gene>
<protein>
    <submittedName>
        <fullName evidence="1">Uncharacterized protein</fullName>
    </submittedName>
</protein>
<evidence type="ECO:0000313" key="2">
    <source>
        <dbReference type="Proteomes" id="UP000248741"/>
    </source>
</evidence>
<dbReference type="AlphaFoldDB" id="A0ABD7MUE7"/>
<evidence type="ECO:0000313" key="1">
    <source>
        <dbReference type="EMBL" id="SQG52340.1"/>
    </source>
</evidence>
<accession>A0ABD7MUE7</accession>
<dbReference type="Proteomes" id="UP000248741">
    <property type="component" value="Chromosome 1"/>
</dbReference>
<proteinExistence type="predicted"/>
<sequence length="78" mass="8992">MTSMFGFLKKKKAVETHIAAEQTNTPLDSRMTLLMAEEIPMLDSASRVRVYQILEEYDGPQITSQEELPQEIRDMMDL</sequence>
<name>A0ABD7MUE7_CORUL</name>